<sequence>MTTMGMAALPLHLPARPMAGSATPLMTTCSQVPSAIRNLLLVTTQSAHLGQGPCSRSGEVTGAAAAQAVQD</sequence>
<dbReference type="Proteomes" id="UP000479710">
    <property type="component" value="Unassembled WGS sequence"/>
</dbReference>
<evidence type="ECO:0000256" key="1">
    <source>
        <dbReference type="SAM" id="MobiDB-lite"/>
    </source>
</evidence>
<name>A0A6G1F096_9ORYZ</name>
<dbReference type="EMBL" id="SPHZ02000002">
    <property type="protein sequence ID" value="KAF0930291.1"/>
    <property type="molecule type" value="Genomic_DNA"/>
</dbReference>
<feature type="region of interest" description="Disordered" evidence="1">
    <location>
        <begin position="48"/>
        <end position="71"/>
    </location>
</feature>
<reference evidence="2 3" key="1">
    <citation type="submission" date="2019-11" db="EMBL/GenBank/DDBJ databases">
        <title>Whole genome sequence of Oryza granulata.</title>
        <authorList>
            <person name="Li W."/>
        </authorList>
    </citation>
    <scope>NUCLEOTIDE SEQUENCE [LARGE SCALE GENOMIC DNA]</scope>
    <source>
        <strain evidence="3">cv. Menghai</strain>
        <tissue evidence="2">Leaf</tissue>
    </source>
</reference>
<protein>
    <submittedName>
        <fullName evidence="2">Uncharacterized protein</fullName>
    </submittedName>
</protein>
<evidence type="ECO:0000313" key="2">
    <source>
        <dbReference type="EMBL" id="KAF0930291.1"/>
    </source>
</evidence>
<organism evidence="2 3">
    <name type="scientific">Oryza meyeriana var. granulata</name>
    <dbReference type="NCBI Taxonomy" id="110450"/>
    <lineage>
        <taxon>Eukaryota</taxon>
        <taxon>Viridiplantae</taxon>
        <taxon>Streptophyta</taxon>
        <taxon>Embryophyta</taxon>
        <taxon>Tracheophyta</taxon>
        <taxon>Spermatophyta</taxon>
        <taxon>Magnoliopsida</taxon>
        <taxon>Liliopsida</taxon>
        <taxon>Poales</taxon>
        <taxon>Poaceae</taxon>
        <taxon>BOP clade</taxon>
        <taxon>Oryzoideae</taxon>
        <taxon>Oryzeae</taxon>
        <taxon>Oryzinae</taxon>
        <taxon>Oryza</taxon>
        <taxon>Oryza meyeriana</taxon>
    </lineage>
</organism>
<comment type="caution">
    <text evidence="2">The sequence shown here is derived from an EMBL/GenBank/DDBJ whole genome shotgun (WGS) entry which is preliminary data.</text>
</comment>
<dbReference type="AlphaFoldDB" id="A0A6G1F096"/>
<evidence type="ECO:0000313" key="3">
    <source>
        <dbReference type="Proteomes" id="UP000479710"/>
    </source>
</evidence>
<proteinExistence type="predicted"/>
<gene>
    <name evidence="2" type="ORF">E2562_031937</name>
</gene>
<accession>A0A6G1F096</accession>
<keyword evidence="3" id="KW-1185">Reference proteome</keyword>